<evidence type="ECO:0000256" key="4">
    <source>
        <dbReference type="ARBA" id="ARBA00016436"/>
    </source>
</evidence>
<dbReference type="NCBIfam" id="TIGR00682">
    <property type="entry name" value="lpxK"/>
    <property type="match status" value="1"/>
</dbReference>
<dbReference type="InterPro" id="IPR003758">
    <property type="entry name" value="LpxK"/>
</dbReference>
<evidence type="ECO:0000256" key="3">
    <source>
        <dbReference type="ARBA" id="ARBA00012071"/>
    </source>
</evidence>
<dbReference type="GO" id="GO:0009244">
    <property type="term" value="P:lipopolysaccharide core region biosynthetic process"/>
    <property type="evidence" value="ECO:0007669"/>
    <property type="project" value="TreeGrafter"/>
</dbReference>
<dbReference type="PANTHER" id="PTHR42724">
    <property type="entry name" value="TETRAACYLDISACCHARIDE 4'-KINASE"/>
    <property type="match status" value="1"/>
</dbReference>
<evidence type="ECO:0000256" key="12">
    <source>
        <dbReference type="ARBA" id="ARBA00029757"/>
    </source>
</evidence>
<keyword evidence="11 13" id="KW-0443">Lipid metabolism</keyword>
<dbReference type="EMBL" id="ARYJ01000002">
    <property type="protein sequence ID" value="KCZ90458.1"/>
    <property type="molecule type" value="Genomic_DNA"/>
</dbReference>
<comment type="pathway">
    <text evidence="2 13">Glycolipid biosynthesis; lipid IV(A) biosynthesis; lipid IV(A) from (3R)-3-hydroxytetradecanoyl-[acyl-carrier-protein] and UDP-N-acetyl-alpha-D-glucosamine: step 6/6.</text>
</comment>
<evidence type="ECO:0000256" key="1">
    <source>
        <dbReference type="ARBA" id="ARBA00002274"/>
    </source>
</evidence>
<dbReference type="GO" id="GO:0009029">
    <property type="term" value="F:lipid-A 4'-kinase activity"/>
    <property type="evidence" value="ECO:0007669"/>
    <property type="project" value="UniProtKB-UniRule"/>
</dbReference>
<name>A0A059FIY6_9PROT</name>
<keyword evidence="5 13" id="KW-0444">Lipid biosynthesis</keyword>
<dbReference type="GO" id="GO:0005524">
    <property type="term" value="F:ATP binding"/>
    <property type="evidence" value="ECO:0007669"/>
    <property type="project" value="UniProtKB-UniRule"/>
</dbReference>
<dbReference type="PANTHER" id="PTHR42724:SF1">
    <property type="entry name" value="TETRAACYLDISACCHARIDE 4'-KINASE, MITOCHONDRIAL-RELATED"/>
    <property type="match status" value="1"/>
</dbReference>
<dbReference type="Pfam" id="PF02606">
    <property type="entry name" value="LpxK"/>
    <property type="match status" value="1"/>
</dbReference>
<dbReference type="STRING" id="1280952.HJA_04486"/>
<sequence length="331" mass="34776">MKAPHFWSAGLDPRSREAAPLTRLLLTPLAALYTFGIRRKLAAAKPERVAARIVCIGNLTVGGVGKTPIVEAIRHKASAAGLRAASLSRGYGGTMEGPLKVDPALHTSAEVGDEPLMLAATGETWIGKNRAEAARAMAEDGVQLIVMDDGHQNPSLAKDLSLIVIDAAAPFGNGHVLPKGPLREPVADGLARADGVILMGEGKELTAVQKSRLPVVRAGLAPAGKVPEGALVAFAGIGRPVKFFDSLTEAGADLQDSVPYGDHHAYTASDLKFLHDLAAHRGARLITTSKDHVRLPAEERARILVFPVEARFEDEAALAALLAPVLTPDKA</sequence>
<organism evidence="14 15">
    <name type="scientific">Hyphomonas jannaschiana VP2</name>
    <dbReference type="NCBI Taxonomy" id="1280952"/>
    <lineage>
        <taxon>Bacteria</taxon>
        <taxon>Pseudomonadati</taxon>
        <taxon>Pseudomonadota</taxon>
        <taxon>Alphaproteobacteria</taxon>
        <taxon>Hyphomonadales</taxon>
        <taxon>Hyphomonadaceae</taxon>
        <taxon>Hyphomonas</taxon>
    </lineage>
</organism>
<comment type="function">
    <text evidence="1 13">Transfers the gamma-phosphate of ATP to the 4'-position of a tetraacyldisaccharide 1-phosphate intermediate (termed DS-1-P) to form tetraacyldisaccharide 1,4'-bis-phosphate (lipid IVA).</text>
</comment>
<evidence type="ECO:0000256" key="13">
    <source>
        <dbReference type="HAMAP-Rule" id="MF_00409"/>
    </source>
</evidence>
<protein>
    <recommendedName>
        <fullName evidence="4 13">Tetraacyldisaccharide 4'-kinase</fullName>
        <ecNumber evidence="3 13">2.7.1.130</ecNumber>
    </recommendedName>
    <alternativeName>
        <fullName evidence="12 13">Lipid A 4'-kinase</fullName>
    </alternativeName>
</protein>
<proteinExistence type="inferred from homology"/>
<keyword evidence="15" id="KW-1185">Reference proteome</keyword>
<evidence type="ECO:0000313" key="15">
    <source>
        <dbReference type="Proteomes" id="UP000024816"/>
    </source>
</evidence>
<keyword evidence="6 13" id="KW-0441">Lipid A biosynthesis</keyword>
<evidence type="ECO:0000256" key="10">
    <source>
        <dbReference type="ARBA" id="ARBA00022840"/>
    </source>
</evidence>
<evidence type="ECO:0000256" key="11">
    <source>
        <dbReference type="ARBA" id="ARBA00023098"/>
    </source>
</evidence>
<dbReference type="eggNOG" id="COG1663">
    <property type="taxonomic scope" value="Bacteria"/>
</dbReference>
<feature type="binding site" evidence="13">
    <location>
        <begin position="60"/>
        <end position="67"/>
    </location>
    <ligand>
        <name>ATP</name>
        <dbReference type="ChEBI" id="CHEBI:30616"/>
    </ligand>
</feature>
<keyword evidence="9 13" id="KW-0418">Kinase</keyword>
<keyword evidence="10 13" id="KW-0067">ATP-binding</keyword>
<dbReference type="PATRIC" id="fig|1280952.3.peg.889"/>
<evidence type="ECO:0000256" key="8">
    <source>
        <dbReference type="ARBA" id="ARBA00022741"/>
    </source>
</evidence>
<dbReference type="GO" id="GO:0005886">
    <property type="term" value="C:plasma membrane"/>
    <property type="evidence" value="ECO:0007669"/>
    <property type="project" value="TreeGrafter"/>
</dbReference>
<keyword evidence="8 13" id="KW-0547">Nucleotide-binding</keyword>
<gene>
    <name evidence="13" type="primary">lpxK</name>
    <name evidence="14" type="ORF">HJA_04486</name>
</gene>
<keyword evidence="7 13" id="KW-0808">Transferase</keyword>
<evidence type="ECO:0000313" key="14">
    <source>
        <dbReference type="EMBL" id="KCZ90458.1"/>
    </source>
</evidence>
<dbReference type="Proteomes" id="UP000024816">
    <property type="component" value="Unassembled WGS sequence"/>
</dbReference>
<dbReference type="RefSeq" id="WP_035578655.1">
    <property type="nucleotide sequence ID" value="NZ_ARYJ01000002.1"/>
</dbReference>
<comment type="similarity">
    <text evidence="13">Belongs to the LpxK family.</text>
</comment>
<evidence type="ECO:0000256" key="9">
    <source>
        <dbReference type="ARBA" id="ARBA00022777"/>
    </source>
</evidence>
<comment type="caution">
    <text evidence="14">The sequence shown here is derived from an EMBL/GenBank/DDBJ whole genome shotgun (WGS) entry which is preliminary data.</text>
</comment>
<accession>A0A059FIY6</accession>
<reference evidence="14 15" key="1">
    <citation type="journal article" date="2014" name="Antonie Van Leeuwenhoek">
        <title>Hyphomonas beringensis sp. nov. and Hyphomonas chukchiensis sp. nov., isolated from surface seawater of the Bering Sea and Chukchi Sea.</title>
        <authorList>
            <person name="Li C."/>
            <person name="Lai Q."/>
            <person name="Li G."/>
            <person name="Dong C."/>
            <person name="Wang J."/>
            <person name="Liao Y."/>
            <person name="Shao Z."/>
        </authorList>
    </citation>
    <scope>NUCLEOTIDE SEQUENCE [LARGE SCALE GENOMIC DNA]</scope>
    <source>
        <strain evidence="14 15">VP2</strain>
    </source>
</reference>
<dbReference type="OrthoDB" id="9766423at2"/>
<comment type="catalytic activity">
    <reaction evidence="13">
        <text>a lipid A disaccharide + ATP = a lipid IVA + ADP + H(+)</text>
        <dbReference type="Rhea" id="RHEA:67840"/>
        <dbReference type="ChEBI" id="CHEBI:15378"/>
        <dbReference type="ChEBI" id="CHEBI:30616"/>
        <dbReference type="ChEBI" id="CHEBI:176343"/>
        <dbReference type="ChEBI" id="CHEBI:176425"/>
        <dbReference type="ChEBI" id="CHEBI:456216"/>
        <dbReference type="EC" id="2.7.1.130"/>
    </reaction>
</comment>
<dbReference type="AlphaFoldDB" id="A0A059FIY6"/>
<evidence type="ECO:0000256" key="7">
    <source>
        <dbReference type="ARBA" id="ARBA00022679"/>
    </source>
</evidence>
<dbReference type="EC" id="2.7.1.130" evidence="3 13"/>
<evidence type="ECO:0000256" key="6">
    <source>
        <dbReference type="ARBA" id="ARBA00022556"/>
    </source>
</evidence>
<evidence type="ECO:0000256" key="2">
    <source>
        <dbReference type="ARBA" id="ARBA00004870"/>
    </source>
</evidence>
<evidence type="ECO:0000256" key="5">
    <source>
        <dbReference type="ARBA" id="ARBA00022516"/>
    </source>
</evidence>
<dbReference type="HAMAP" id="MF_00409">
    <property type="entry name" value="LpxK"/>
    <property type="match status" value="1"/>
</dbReference>
<dbReference type="GO" id="GO:0009245">
    <property type="term" value="P:lipid A biosynthetic process"/>
    <property type="evidence" value="ECO:0007669"/>
    <property type="project" value="UniProtKB-UniRule"/>
</dbReference>
<dbReference type="UniPathway" id="UPA00359">
    <property type="reaction ID" value="UER00482"/>
</dbReference>